<dbReference type="PANTHER" id="PTHR42894:SF1">
    <property type="entry name" value="N-(5'-PHOSPHORIBOSYL)ANTHRANILATE ISOMERASE"/>
    <property type="match status" value="1"/>
</dbReference>
<feature type="domain" description="N-(5'phosphoribosyl) anthranilate isomerase (PRAI)" evidence="11">
    <location>
        <begin position="4"/>
        <end position="200"/>
    </location>
</feature>
<dbReference type="Gene3D" id="3.20.20.70">
    <property type="entry name" value="Aldolase class I"/>
    <property type="match status" value="1"/>
</dbReference>
<evidence type="ECO:0000256" key="5">
    <source>
        <dbReference type="ARBA" id="ARBA00022272"/>
    </source>
</evidence>
<dbReference type="FunFam" id="3.20.20.70:FF:000075">
    <property type="entry name" value="Tryptophan biosynthesis protein TRP1"/>
    <property type="match status" value="1"/>
</dbReference>
<keyword evidence="9 10" id="KW-0413">Isomerase</keyword>
<evidence type="ECO:0000313" key="13">
    <source>
        <dbReference type="Proteomes" id="UP000019364"/>
    </source>
</evidence>
<evidence type="ECO:0000256" key="6">
    <source>
        <dbReference type="ARBA" id="ARBA00022605"/>
    </source>
</evidence>
<dbReference type="InterPro" id="IPR001240">
    <property type="entry name" value="PRAI_dom"/>
</dbReference>
<keyword evidence="13" id="KW-1185">Reference proteome</keyword>
<keyword evidence="7 10" id="KW-0822">Tryptophan biosynthesis</keyword>
<dbReference type="InterPro" id="IPR011060">
    <property type="entry name" value="RibuloseP-bd_barrel"/>
</dbReference>
<evidence type="ECO:0000256" key="4">
    <source>
        <dbReference type="ARBA" id="ARBA00012572"/>
    </source>
</evidence>
<dbReference type="InterPro" id="IPR044643">
    <property type="entry name" value="TrpF_fam"/>
</dbReference>
<evidence type="ECO:0000259" key="11">
    <source>
        <dbReference type="Pfam" id="PF00697"/>
    </source>
</evidence>
<reference evidence="12 13" key="1">
    <citation type="journal article" date="2014" name="Genome Announc.">
        <title>Draft Genome Sequence of Paenibacillus pini JCM 16418T, Isolated from the Rhizosphere of Pine Tree.</title>
        <authorList>
            <person name="Yuki M."/>
            <person name="Oshima K."/>
            <person name="Suda W."/>
            <person name="Oshida Y."/>
            <person name="Kitamura K."/>
            <person name="Iida Y."/>
            <person name="Hattori M."/>
            <person name="Ohkuma M."/>
        </authorList>
    </citation>
    <scope>NUCLEOTIDE SEQUENCE [LARGE SCALE GENOMIC DNA]</scope>
    <source>
        <strain evidence="12 13">JCM 16418</strain>
    </source>
</reference>
<evidence type="ECO:0000256" key="10">
    <source>
        <dbReference type="HAMAP-Rule" id="MF_00135"/>
    </source>
</evidence>
<dbReference type="SUPFAM" id="SSF51366">
    <property type="entry name" value="Ribulose-phoshate binding barrel"/>
    <property type="match status" value="1"/>
</dbReference>
<keyword evidence="6 10" id="KW-0028">Amino-acid biosynthesis</keyword>
<comment type="caution">
    <text evidence="12">The sequence shown here is derived from an EMBL/GenBank/DDBJ whole genome shotgun (WGS) entry which is preliminary data.</text>
</comment>
<name>W7YH33_9BACL</name>
<evidence type="ECO:0000256" key="1">
    <source>
        <dbReference type="ARBA" id="ARBA00001164"/>
    </source>
</evidence>
<protein>
    <recommendedName>
        <fullName evidence="5 10">N-(5'-phosphoribosyl)anthranilate isomerase</fullName>
        <shortName evidence="10">PRAI</shortName>
        <ecNumber evidence="4 10">5.3.1.24</ecNumber>
    </recommendedName>
</protein>
<dbReference type="OrthoDB" id="9786954at2"/>
<gene>
    <name evidence="10" type="primary">trpF</name>
    <name evidence="12" type="ORF">JCM16418_902</name>
</gene>
<sequence length="213" mass="23187">MVRIKICGLTSKESAWAAVEAGADAVGFVFASGRRRVSPDHVREIIRSIPPYVTTTGVFVDADLNELNHIAEYCQLDVLQLHGNESPEYCKLAVRPIVKTLHIHGEEHDLIGEMNKYKPGARAILLDTYVAGESGGTGKAFPWEHVKELHLNASIILAGGLHSGNVASAILQTNPFAVDVSSGVETNGVKDSFKMEAFVRAVRECHVAQRFLI</sequence>
<dbReference type="AlphaFoldDB" id="W7YH33"/>
<dbReference type="eggNOG" id="COG0135">
    <property type="taxonomic scope" value="Bacteria"/>
</dbReference>
<dbReference type="Proteomes" id="UP000019364">
    <property type="component" value="Unassembled WGS sequence"/>
</dbReference>
<dbReference type="UniPathway" id="UPA00035">
    <property type="reaction ID" value="UER00042"/>
</dbReference>
<dbReference type="STRING" id="1236976.JCM16418_902"/>
<dbReference type="Pfam" id="PF00697">
    <property type="entry name" value="PRAI"/>
    <property type="match status" value="1"/>
</dbReference>
<dbReference type="GO" id="GO:0004640">
    <property type="term" value="F:phosphoribosylanthranilate isomerase activity"/>
    <property type="evidence" value="ECO:0007669"/>
    <property type="project" value="UniProtKB-UniRule"/>
</dbReference>
<dbReference type="HAMAP" id="MF_00135">
    <property type="entry name" value="PRAI"/>
    <property type="match status" value="1"/>
</dbReference>
<comment type="pathway">
    <text evidence="2 10">Amino-acid biosynthesis; L-tryptophan biosynthesis; L-tryptophan from chorismate: step 3/5.</text>
</comment>
<accession>W7YH33</accession>
<dbReference type="CDD" id="cd00405">
    <property type="entry name" value="PRAI"/>
    <property type="match status" value="1"/>
</dbReference>
<dbReference type="InterPro" id="IPR013785">
    <property type="entry name" value="Aldolase_TIM"/>
</dbReference>
<dbReference type="PANTHER" id="PTHR42894">
    <property type="entry name" value="N-(5'-PHOSPHORIBOSYL)ANTHRANILATE ISOMERASE"/>
    <property type="match status" value="1"/>
</dbReference>
<comment type="similarity">
    <text evidence="3 10">Belongs to the TrpF family.</text>
</comment>
<evidence type="ECO:0000256" key="9">
    <source>
        <dbReference type="ARBA" id="ARBA00023235"/>
    </source>
</evidence>
<dbReference type="EC" id="5.3.1.24" evidence="4 10"/>
<dbReference type="NCBIfam" id="NF002298">
    <property type="entry name" value="PRK01222.1-4"/>
    <property type="match status" value="1"/>
</dbReference>
<evidence type="ECO:0000313" key="12">
    <source>
        <dbReference type="EMBL" id="GAF06918.1"/>
    </source>
</evidence>
<keyword evidence="8 10" id="KW-0057">Aromatic amino acid biosynthesis</keyword>
<evidence type="ECO:0000256" key="8">
    <source>
        <dbReference type="ARBA" id="ARBA00023141"/>
    </source>
</evidence>
<evidence type="ECO:0000256" key="7">
    <source>
        <dbReference type="ARBA" id="ARBA00022822"/>
    </source>
</evidence>
<dbReference type="GO" id="GO:0000162">
    <property type="term" value="P:L-tryptophan biosynthetic process"/>
    <property type="evidence" value="ECO:0007669"/>
    <property type="project" value="UniProtKB-UniRule"/>
</dbReference>
<comment type="catalytic activity">
    <reaction evidence="1 10">
        <text>N-(5-phospho-beta-D-ribosyl)anthranilate = 1-(2-carboxyphenylamino)-1-deoxy-D-ribulose 5-phosphate</text>
        <dbReference type="Rhea" id="RHEA:21540"/>
        <dbReference type="ChEBI" id="CHEBI:18277"/>
        <dbReference type="ChEBI" id="CHEBI:58613"/>
        <dbReference type="EC" id="5.3.1.24"/>
    </reaction>
</comment>
<evidence type="ECO:0000256" key="2">
    <source>
        <dbReference type="ARBA" id="ARBA00004664"/>
    </source>
</evidence>
<dbReference type="RefSeq" id="WP_036646462.1">
    <property type="nucleotide sequence ID" value="NZ_BAVZ01000002.1"/>
</dbReference>
<organism evidence="12 13">
    <name type="scientific">Paenibacillus pini JCM 16418</name>
    <dbReference type="NCBI Taxonomy" id="1236976"/>
    <lineage>
        <taxon>Bacteria</taxon>
        <taxon>Bacillati</taxon>
        <taxon>Bacillota</taxon>
        <taxon>Bacilli</taxon>
        <taxon>Bacillales</taxon>
        <taxon>Paenibacillaceae</taxon>
        <taxon>Paenibacillus</taxon>
    </lineage>
</organism>
<evidence type="ECO:0000256" key="3">
    <source>
        <dbReference type="ARBA" id="ARBA00007571"/>
    </source>
</evidence>
<proteinExistence type="inferred from homology"/>
<dbReference type="EMBL" id="BAVZ01000002">
    <property type="protein sequence ID" value="GAF06918.1"/>
    <property type="molecule type" value="Genomic_DNA"/>
</dbReference>